<reference evidence="1" key="2">
    <citation type="submission" date="2020-11" db="EMBL/GenBank/DDBJ databases">
        <authorList>
            <person name="McCartney M.A."/>
            <person name="Auch B."/>
            <person name="Kono T."/>
            <person name="Mallez S."/>
            <person name="Becker A."/>
            <person name="Gohl D.M."/>
            <person name="Silverstein K.A.T."/>
            <person name="Koren S."/>
            <person name="Bechman K.B."/>
            <person name="Herman A."/>
            <person name="Abrahante J.E."/>
            <person name="Garbe J."/>
        </authorList>
    </citation>
    <scope>NUCLEOTIDE SEQUENCE</scope>
    <source>
        <strain evidence="1">Duluth1</strain>
        <tissue evidence="1">Whole animal</tissue>
    </source>
</reference>
<protein>
    <submittedName>
        <fullName evidence="1">Uncharacterized protein</fullName>
    </submittedName>
</protein>
<evidence type="ECO:0000313" key="2">
    <source>
        <dbReference type="Proteomes" id="UP000828390"/>
    </source>
</evidence>
<keyword evidence="2" id="KW-1185">Reference proteome</keyword>
<name>A0A9D4C417_DREPO</name>
<reference evidence="1" key="1">
    <citation type="journal article" date="2019" name="bioRxiv">
        <title>The Genome of the Zebra Mussel, Dreissena polymorpha: A Resource for Invasive Species Research.</title>
        <authorList>
            <person name="McCartney M.A."/>
            <person name="Auch B."/>
            <person name="Kono T."/>
            <person name="Mallez S."/>
            <person name="Zhang Y."/>
            <person name="Obille A."/>
            <person name="Becker A."/>
            <person name="Abrahante J.E."/>
            <person name="Garbe J."/>
            <person name="Badalamenti J.P."/>
            <person name="Herman A."/>
            <person name="Mangelson H."/>
            <person name="Liachko I."/>
            <person name="Sullivan S."/>
            <person name="Sone E.D."/>
            <person name="Koren S."/>
            <person name="Silverstein K.A.T."/>
            <person name="Beckman K.B."/>
            <person name="Gohl D.M."/>
        </authorList>
    </citation>
    <scope>NUCLEOTIDE SEQUENCE</scope>
    <source>
        <strain evidence="1">Duluth1</strain>
        <tissue evidence="1">Whole animal</tissue>
    </source>
</reference>
<sequence length="78" mass="7950">MLIVLRSVDIVGSGINGPSFGGSDSGYDLGAGGPDMGVSGPSMMGSHVGGKLFRLRELQSTCGLQSTITMTVLNKCET</sequence>
<proteinExistence type="predicted"/>
<dbReference type="Proteomes" id="UP000828390">
    <property type="component" value="Unassembled WGS sequence"/>
</dbReference>
<dbReference type="AlphaFoldDB" id="A0A9D4C417"/>
<evidence type="ECO:0000313" key="1">
    <source>
        <dbReference type="EMBL" id="KAH3717011.1"/>
    </source>
</evidence>
<organism evidence="1 2">
    <name type="scientific">Dreissena polymorpha</name>
    <name type="common">Zebra mussel</name>
    <name type="synonym">Mytilus polymorpha</name>
    <dbReference type="NCBI Taxonomy" id="45954"/>
    <lineage>
        <taxon>Eukaryota</taxon>
        <taxon>Metazoa</taxon>
        <taxon>Spiralia</taxon>
        <taxon>Lophotrochozoa</taxon>
        <taxon>Mollusca</taxon>
        <taxon>Bivalvia</taxon>
        <taxon>Autobranchia</taxon>
        <taxon>Heteroconchia</taxon>
        <taxon>Euheterodonta</taxon>
        <taxon>Imparidentia</taxon>
        <taxon>Neoheterodontei</taxon>
        <taxon>Myida</taxon>
        <taxon>Dreissenoidea</taxon>
        <taxon>Dreissenidae</taxon>
        <taxon>Dreissena</taxon>
    </lineage>
</organism>
<comment type="caution">
    <text evidence="1">The sequence shown here is derived from an EMBL/GenBank/DDBJ whole genome shotgun (WGS) entry which is preliminary data.</text>
</comment>
<gene>
    <name evidence="1" type="ORF">DPMN_059750</name>
</gene>
<dbReference type="EMBL" id="JAIWYP010000013">
    <property type="protein sequence ID" value="KAH3717011.1"/>
    <property type="molecule type" value="Genomic_DNA"/>
</dbReference>
<accession>A0A9D4C417</accession>